<evidence type="ECO:0000256" key="8">
    <source>
        <dbReference type="ARBA" id="ARBA00022737"/>
    </source>
</evidence>
<keyword evidence="12" id="KW-0482">Metalloprotease</keyword>
<comment type="similarity">
    <text evidence="3">Belongs to the peptidase M50B family.</text>
</comment>
<evidence type="ECO:0000256" key="1">
    <source>
        <dbReference type="ARBA" id="ARBA00001947"/>
    </source>
</evidence>
<dbReference type="RefSeq" id="WP_201809894.1">
    <property type="nucleotide sequence ID" value="NZ_JAERRI010000023.1"/>
</dbReference>
<dbReference type="InterPro" id="IPR008915">
    <property type="entry name" value="Peptidase_M50"/>
</dbReference>
<comment type="subcellular location">
    <subcellularLocation>
        <location evidence="2">Cell membrane</location>
        <topology evidence="2">Multi-pass membrane protein</topology>
    </subcellularLocation>
</comment>
<dbReference type="Pfam" id="PF02163">
    <property type="entry name" value="Peptidase_M50"/>
    <property type="match status" value="2"/>
</dbReference>
<keyword evidence="19" id="KW-1185">Reference proteome</keyword>
<feature type="compositionally biased region" description="Basic and acidic residues" evidence="15">
    <location>
        <begin position="1"/>
        <end position="14"/>
    </location>
</feature>
<evidence type="ECO:0000256" key="2">
    <source>
        <dbReference type="ARBA" id="ARBA00004651"/>
    </source>
</evidence>
<dbReference type="GO" id="GO:0006508">
    <property type="term" value="P:proteolysis"/>
    <property type="evidence" value="ECO:0007669"/>
    <property type="project" value="UniProtKB-KW"/>
</dbReference>
<feature type="transmembrane region" description="Helical" evidence="16">
    <location>
        <begin position="191"/>
        <end position="214"/>
    </location>
</feature>
<evidence type="ECO:0000256" key="12">
    <source>
        <dbReference type="ARBA" id="ARBA00023049"/>
    </source>
</evidence>
<keyword evidence="10" id="KW-0862">Zinc</keyword>
<evidence type="ECO:0000313" key="18">
    <source>
        <dbReference type="EMBL" id="MBL1093842.1"/>
    </source>
</evidence>
<organism evidence="18 19">
    <name type="scientific">Streptomyces siderophoricus</name>
    <dbReference type="NCBI Taxonomy" id="2802281"/>
    <lineage>
        <taxon>Bacteria</taxon>
        <taxon>Bacillati</taxon>
        <taxon>Actinomycetota</taxon>
        <taxon>Actinomycetes</taxon>
        <taxon>Kitasatosporales</taxon>
        <taxon>Streptomycetaceae</taxon>
        <taxon>Streptomyces</taxon>
    </lineage>
</organism>
<evidence type="ECO:0000256" key="5">
    <source>
        <dbReference type="ARBA" id="ARBA00022670"/>
    </source>
</evidence>
<evidence type="ECO:0000256" key="9">
    <source>
        <dbReference type="ARBA" id="ARBA00022801"/>
    </source>
</evidence>
<feature type="domain" description="Peptidase M50" evidence="17">
    <location>
        <begin position="194"/>
        <end position="246"/>
    </location>
</feature>
<evidence type="ECO:0000256" key="11">
    <source>
        <dbReference type="ARBA" id="ARBA00022989"/>
    </source>
</evidence>
<dbReference type="Proteomes" id="UP000629371">
    <property type="component" value="Unassembled WGS sequence"/>
</dbReference>
<dbReference type="CDD" id="cd06164">
    <property type="entry name" value="S2P-M50_SpoIVFB_CBS"/>
    <property type="match status" value="1"/>
</dbReference>
<dbReference type="SUPFAM" id="SSF54631">
    <property type="entry name" value="CBS-domain pair"/>
    <property type="match status" value="1"/>
</dbReference>
<evidence type="ECO:0000256" key="16">
    <source>
        <dbReference type="SAM" id="Phobius"/>
    </source>
</evidence>
<keyword evidence="9" id="KW-0378">Hydrolase</keyword>
<sequence length="436" mass="46515">MDESGKPQDPEESVRPQPPEPPKDTEDTKDTDTKDTGDLKDTEGRKASPPGGKASGGGILMGRPFGVPVYVAPSWFLVAALITWVFGGQLERVLPELGAARYLVSLFFAVAFYASVLVHELAHTVAALRFKLPVRRIQLQFFGGVSEIEKESESPGREFVLAFVGPLLSLVLAALFYAGMQLVEPGTVPGVLLAGLMISNLIVAIFNLLPGLPLDGGRMLRAVVWKITGKPMTGTIAAAWVGRALAVTVLIGLPLLTHTGALGNARPEIGDADSLTDALLAAILAAIIWTGAGNSLRMARLRERLPDLTARTLTRRAVPVETATPLSEALRRANDAGARALVVVDPQGRPTALVREAAIVGVPDHRRPWVPVGTLAQDLKDGMRVSAELAGEDLLEYLRATPATEYLVVERTGEIYGVLSTADVERAFVSAMARPH</sequence>
<evidence type="ECO:0000256" key="4">
    <source>
        <dbReference type="ARBA" id="ARBA00022475"/>
    </source>
</evidence>
<reference evidence="18 19" key="1">
    <citation type="submission" date="2021-01" db="EMBL/GenBank/DDBJ databases">
        <title>WGS of actinomycetes isolated from Thailand.</title>
        <authorList>
            <person name="Thawai C."/>
        </authorList>
    </citation>
    <scope>NUCLEOTIDE SEQUENCE [LARGE SCALE GENOMIC DNA]</scope>
    <source>
        <strain evidence="18 19">CH9-7</strain>
    </source>
</reference>
<dbReference type="InterPro" id="IPR046342">
    <property type="entry name" value="CBS_dom_sf"/>
</dbReference>
<dbReference type="EMBL" id="JAERRI010000023">
    <property type="protein sequence ID" value="MBL1093842.1"/>
    <property type="molecule type" value="Genomic_DNA"/>
</dbReference>
<evidence type="ECO:0000313" key="19">
    <source>
        <dbReference type="Proteomes" id="UP000629371"/>
    </source>
</evidence>
<name>A0ABS1N1A7_9ACTN</name>
<dbReference type="InterPro" id="IPR016483">
    <property type="entry name" value="UCP006404_Pept_M50_CBS"/>
</dbReference>
<dbReference type="Gene3D" id="3.10.580.10">
    <property type="entry name" value="CBS-domain"/>
    <property type="match status" value="1"/>
</dbReference>
<evidence type="ECO:0000256" key="7">
    <source>
        <dbReference type="ARBA" id="ARBA00022723"/>
    </source>
</evidence>
<dbReference type="PANTHER" id="PTHR39188:SF3">
    <property type="entry name" value="STAGE IV SPORULATION PROTEIN FB"/>
    <property type="match status" value="1"/>
</dbReference>
<keyword evidence="5 18" id="KW-0645">Protease</keyword>
<evidence type="ECO:0000256" key="14">
    <source>
        <dbReference type="ARBA" id="ARBA00023136"/>
    </source>
</evidence>
<feature type="compositionally biased region" description="Basic and acidic residues" evidence="15">
    <location>
        <begin position="21"/>
        <end position="46"/>
    </location>
</feature>
<evidence type="ECO:0000259" key="17">
    <source>
        <dbReference type="Pfam" id="PF02163"/>
    </source>
</evidence>
<comment type="caution">
    <text evidence="18">The sequence shown here is derived from an EMBL/GenBank/DDBJ whole genome shotgun (WGS) entry which is preliminary data.</text>
</comment>
<evidence type="ECO:0000256" key="6">
    <source>
        <dbReference type="ARBA" id="ARBA00022692"/>
    </source>
</evidence>
<protein>
    <submittedName>
        <fullName evidence="18">Site-2 protease family protein</fullName>
    </submittedName>
</protein>
<comment type="cofactor">
    <cofactor evidence="1">
        <name>Zn(2+)</name>
        <dbReference type="ChEBI" id="CHEBI:29105"/>
    </cofactor>
</comment>
<keyword evidence="7" id="KW-0479">Metal-binding</keyword>
<evidence type="ECO:0000256" key="3">
    <source>
        <dbReference type="ARBA" id="ARBA00007931"/>
    </source>
</evidence>
<feature type="region of interest" description="Disordered" evidence="15">
    <location>
        <begin position="1"/>
        <end position="57"/>
    </location>
</feature>
<keyword evidence="6 16" id="KW-0812">Transmembrane</keyword>
<keyword evidence="4" id="KW-1003">Cell membrane</keyword>
<dbReference type="GO" id="GO:0008233">
    <property type="term" value="F:peptidase activity"/>
    <property type="evidence" value="ECO:0007669"/>
    <property type="project" value="UniProtKB-KW"/>
</dbReference>
<dbReference type="PANTHER" id="PTHR39188">
    <property type="entry name" value="MEMBRANE-ASSOCIATED ZINC METALLOPROTEASE M50B"/>
    <property type="match status" value="1"/>
</dbReference>
<feature type="transmembrane region" description="Helical" evidence="16">
    <location>
        <begin position="278"/>
        <end position="296"/>
    </location>
</feature>
<dbReference type="PIRSF" id="PIRSF006404">
    <property type="entry name" value="UCP006404_Pept_M50_CBS"/>
    <property type="match status" value="1"/>
</dbReference>
<keyword evidence="11 16" id="KW-1133">Transmembrane helix</keyword>
<feature type="transmembrane region" description="Helical" evidence="16">
    <location>
        <begin position="235"/>
        <end position="258"/>
    </location>
</feature>
<feature type="transmembrane region" description="Helical" evidence="16">
    <location>
        <begin position="159"/>
        <end position="179"/>
    </location>
</feature>
<feature type="transmembrane region" description="Helical" evidence="16">
    <location>
        <begin position="67"/>
        <end position="87"/>
    </location>
</feature>
<proteinExistence type="inferred from homology"/>
<feature type="domain" description="Peptidase M50" evidence="17">
    <location>
        <begin position="107"/>
        <end position="180"/>
    </location>
</feature>
<evidence type="ECO:0000256" key="10">
    <source>
        <dbReference type="ARBA" id="ARBA00022833"/>
    </source>
</evidence>
<keyword evidence="8" id="KW-0677">Repeat</keyword>
<evidence type="ECO:0000256" key="13">
    <source>
        <dbReference type="ARBA" id="ARBA00023122"/>
    </source>
</evidence>
<evidence type="ECO:0000256" key="15">
    <source>
        <dbReference type="SAM" id="MobiDB-lite"/>
    </source>
</evidence>
<keyword evidence="14 16" id="KW-0472">Membrane</keyword>
<feature type="transmembrane region" description="Helical" evidence="16">
    <location>
        <begin position="99"/>
        <end position="122"/>
    </location>
</feature>
<accession>A0ABS1N1A7</accession>
<gene>
    <name evidence="18" type="ORF">JK360_31760</name>
</gene>
<keyword evidence="13" id="KW-0129">CBS domain</keyword>